<sequence>MENITVNHSLDAKGLACPMPIVKTKKAITTLEAGQVLEVEATDKGSKADIKAWAEKSGHQYLGTIEEGDILKHYLRKASGEEAIEKKHPHTADNDQLAAKLEESIVVLDVRESAEYVFNHIPNAVSIPLGELDSRMDELNKEDEIYVVCRTGSRSDLAAQKLAENGFNNVINVIPGMSQWNGASESNTN</sequence>
<dbReference type="SMART" id="SM00450">
    <property type="entry name" value="RHOD"/>
    <property type="match status" value="1"/>
</dbReference>
<evidence type="ECO:0000259" key="1">
    <source>
        <dbReference type="PROSITE" id="PS50206"/>
    </source>
</evidence>
<protein>
    <recommendedName>
        <fullName evidence="1">Rhodanese domain-containing protein</fullName>
    </recommendedName>
</protein>
<dbReference type="CDD" id="cd00291">
    <property type="entry name" value="SirA_YedF_YeeD"/>
    <property type="match status" value="1"/>
</dbReference>
<dbReference type="Proteomes" id="UP000265801">
    <property type="component" value="Unassembled WGS sequence"/>
</dbReference>
<comment type="caution">
    <text evidence="2">The sequence shown here is derived from an EMBL/GenBank/DDBJ whole genome shotgun (WGS) entry which is preliminary data.</text>
</comment>
<dbReference type="RefSeq" id="WP_119546664.1">
    <property type="nucleotide sequence ID" value="NZ_QXIR01000010.1"/>
</dbReference>
<evidence type="ECO:0000313" key="3">
    <source>
        <dbReference type="Proteomes" id="UP000265801"/>
    </source>
</evidence>
<dbReference type="CDD" id="cd00158">
    <property type="entry name" value="RHOD"/>
    <property type="match status" value="1"/>
</dbReference>
<dbReference type="InterPro" id="IPR001763">
    <property type="entry name" value="Rhodanese-like_dom"/>
</dbReference>
<dbReference type="InterPro" id="IPR050229">
    <property type="entry name" value="GlpE_sulfurtransferase"/>
</dbReference>
<dbReference type="Pfam" id="PF01206">
    <property type="entry name" value="TusA"/>
    <property type="match status" value="1"/>
</dbReference>
<dbReference type="PROSITE" id="PS01148">
    <property type="entry name" value="UPF0033"/>
    <property type="match status" value="1"/>
</dbReference>
<dbReference type="OrthoDB" id="9796234at2"/>
<dbReference type="SUPFAM" id="SSF64307">
    <property type="entry name" value="SirA-like"/>
    <property type="match status" value="1"/>
</dbReference>
<accession>A0A3A1QZL1</accession>
<dbReference type="SUPFAM" id="SSF52821">
    <property type="entry name" value="Rhodanese/Cell cycle control phosphatase"/>
    <property type="match status" value="1"/>
</dbReference>
<dbReference type="InterPro" id="IPR036873">
    <property type="entry name" value="Rhodanese-like_dom_sf"/>
</dbReference>
<dbReference type="Pfam" id="PF00581">
    <property type="entry name" value="Rhodanese"/>
    <property type="match status" value="1"/>
</dbReference>
<dbReference type="PANTHER" id="PTHR43031">
    <property type="entry name" value="FAD-DEPENDENT OXIDOREDUCTASE"/>
    <property type="match status" value="1"/>
</dbReference>
<dbReference type="InterPro" id="IPR001455">
    <property type="entry name" value="TusA-like"/>
</dbReference>
<organism evidence="2 3">
    <name type="scientific">Bacillus salacetis</name>
    <dbReference type="NCBI Taxonomy" id="2315464"/>
    <lineage>
        <taxon>Bacteria</taxon>
        <taxon>Bacillati</taxon>
        <taxon>Bacillota</taxon>
        <taxon>Bacilli</taxon>
        <taxon>Bacillales</taxon>
        <taxon>Bacillaceae</taxon>
        <taxon>Bacillus</taxon>
    </lineage>
</organism>
<dbReference type="AlphaFoldDB" id="A0A3A1QZL1"/>
<dbReference type="Gene3D" id="3.40.250.10">
    <property type="entry name" value="Rhodanese-like domain"/>
    <property type="match status" value="1"/>
</dbReference>
<name>A0A3A1QZL1_9BACI</name>
<keyword evidence="3" id="KW-1185">Reference proteome</keyword>
<evidence type="ECO:0000313" key="2">
    <source>
        <dbReference type="EMBL" id="RIW34726.1"/>
    </source>
</evidence>
<gene>
    <name evidence="2" type="ORF">D3H55_09455</name>
</gene>
<dbReference type="InterPro" id="IPR036868">
    <property type="entry name" value="TusA-like_sf"/>
</dbReference>
<feature type="domain" description="Rhodanese" evidence="1">
    <location>
        <begin position="101"/>
        <end position="186"/>
    </location>
</feature>
<dbReference type="PANTHER" id="PTHR43031:SF17">
    <property type="entry name" value="SULFURTRANSFERASE YTWF-RELATED"/>
    <property type="match status" value="1"/>
</dbReference>
<dbReference type="PROSITE" id="PS50206">
    <property type="entry name" value="RHODANESE_3"/>
    <property type="match status" value="1"/>
</dbReference>
<dbReference type="EMBL" id="QXIR01000010">
    <property type="protein sequence ID" value="RIW34726.1"/>
    <property type="molecule type" value="Genomic_DNA"/>
</dbReference>
<dbReference type="Gene3D" id="3.30.110.40">
    <property type="entry name" value="TusA-like domain"/>
    <property type="match status" value="1"/>
</dbReference>
<reference evidence="2 3" key="1">
    <citation type="submission" date="2018-09" db="EMBL/GenBank/DDBJ databases">
        <title>Bacillus saliacetes sp. nov., isolated from Thai shrimp paste (Ka-pi).</title>
        <authorList>
            <person name="Daroonpunt R."/>
            <person name="Tanasupawat S."/>
            <person name="Yiamsombut S."/>
        </authorList>
    </citation>
    <scope>NUCLEOTIDE SEQUENCE [LARGE SCALE GENOMIC DNA]</scope>
    <source>
        <strain evidence="2 3">SKP7-4</strain>
    </source>
</reference>
<proteinExistence type="predicted"/>